<sequence>MRSRAPNVVAAVSVAKAAVASAASVVKAAVASVANVAKAVVVKDVVSAANVVKGRAPRRDDASARAAMTQPVAVASVAMRNQRRPLA</sequence>
<reference evidence="2 3" key="1">
    <citation type="submission" date="2018-06" db="EMBL/GenBank/DDBJ databases">
        <authorList>
            <consortium name="Pathogen Informatics"/>
            <person name="Doyle S."/>
        </authorList>
    </citation>
    <scope>NUCLEOTIDE SEQUENCE [LARGE SCALE GENOMIC DNA]</scope>
    <source>
        <strain evidence="2 3">NCTC9128</strain>
    </source>
</reference>
<feature type="chain" id="PRO_5015925733" description="Secreted protein" evidence="1">
    <location>
        <begin position="23"/>
        <end position="87"/>
    </location>
</feature>
<dbReference type="EMBL" id="UAWN01000012">
    <property type="protein sequence ID" value="SQC14648.1"/>
    <property type="molecule type" value="Genomic_DNA"/>
</dbReference>
<evidence type="ECO:0000313" key="2">
    <source>
        <dbReference type="EMBL" id="SQC14648.1"/>
    </source>
</evidence>
<dbReference type="AlphaFoldDB" id="A0A2X3CC48"/>
<feature type="signal peptide" evidence="1">
    <location>
        <begin position="1"/>
        <end position="22"/>
    </location>
</feature>
<evidence type="ECO:0000256" key="1">
    <source>
        <dbReference type="SAM" id="SignalP"/>
    </source>
</evidence>
<organism evidence="2 3">
    <name type="scientific">Klebsiella pneumoniae</name>
    <dbReference type="NCBI Taxonomy" id="573"/>
    <lineage>
        <taxon>Bacteria</taxon>
        <taxon>Pseudomonadati</taxon>
        <taxon>Pseudomonadota</taxon>
        <taxon>Gammaproteobacteria</taxon>
        <taxon>Enterobacterales</taxon>
        <taxon>Enterobacteriaceae</taxon>
        <taxon>Klebsiella/Raoultella group</taxon>
        <taxon>Klebsiella</taxon>
        <taxon>Klebsiella pneumoniae complex</taxon>
    </lineage>
</organism>
<keyword evidence="1" id="KW-0732">Signal</keyword>
<evidence type="ECO:0000313" key="3">
    <source>
        <dbReference type="Proteomes" id="UP000251088"/>
    </source>
</evidence>
<protein>
    <recommendedName>
        <fullName evidence="4">Secreted protein</fullName>
    </recommendedName>
</protein>
<evidence type="ECO:0008006" key="4">
    <source>
        <dbReference type="Google" id="ProtNLM"/>
    </source>
</evidence>
<dbReference type="Proteomes" id="UP000251088">
    <property type="component" value="Unassembled WGS sequence"/>
</dbReference>
<proteinExistence type="predicted"/>
<gene>
    <name evidence="2" type="ORF">NCTC9128_02745</name>
</gene>
<accession>A0A2X3CC48</accession>
<name>A0A2X3CC48_KLEPN</name>